<sequence length="46" mass="5215">MSETERSSSPPLFFLSLMIFTFQDEDGAMESNSWATLSEKFDTTDS</sequence>
<comment type="caution">
    <text evidence="1">The sequence shown here is derived from an EMBL/GenBank/DDBJ whole genome shotgun (WGS) entry which is preliminary data.</text>
</comment>
<evidence type="ECO:0000313" key="1">
    <source>
        <dbReference type="EMBL" id="KAF5767158.1"/>
    </source>
</evidence>
<proteinExistence type="predicted"/>
<organism evidence="1 2">
    <name type="scientific">Helianthus annuus</name>
    <name type="common">Common sunflower</name>
    <dbReference type="NCBI Taxonomy" id="4232"/>
    <lineage>
        <taxon>Eukaryota</taxon>
        <taxon>Viridiplantae</taxon>
        <taxon>Streptophyta</taxon>
        <taxon>Embryophyta</taxon>
        <taxon>Tracheophyta</taxon>
        <taxon>Spermatophyta</taxon>
        <taxon>Magnoliopsida</taxon>
        <taxon>eudicotyledons</taxon>
        <taxon>Gunneridae</taxon>
        <taxon>Pentapetalae</taxon>
        <taxon>asterids</taxon>
        <taxon>campanulids</taxon>
        <taxon>Asterales</taxon>
        <taxon>Asteraceae</taxon>
        <taxon>Asteroideae</taxon>
        <taxon>Heliantheae alliance</taxon>
        <taxon>Heliantheae</taxon>
        <taxon>Helianthus</taxon>
    </lineage>
</organism>
<name>A0A9K3H5U6_HELAN</name>
<dbReference type="AlphaFoldDB" id="A0A9K3H5U6"/>
<dbReference type="Proteomes" id="UP000215914">
    <property type="component" value="Unassembled WGS sequence"/>
</dbReference>
<accession>A0A9K3H5U6</accession>
<reference evidence="1" key="2">
    <citation type="submission" date="2020-06" db="EMBL/GenBank/DDBJ databases">
        <title>Helianthus annuus Genome sequencing and assembly Release 2.</title>
        <authorList>
            <person name="Gouzy J."/>
            <person name="Langlade N."/>
            <person name="Munos S."/>
        </authorList>
    </citation>
    <scope>NUCLEOTIDE SEQUENCE</scope>
    <source>
        <tissue evidence="1">Leaves</tissue>
    </source>
</reference>
<gene>
    <name evidence="1" type="ORF">HanXRQr2_Chr14g0621091</name>
</gene>
<dbReference type="EMBL" id="MNCJ02000329">
    <property type="protein sequence ID" value="KAF5767158.1"/>
    <property type="molecule type" value="Genomic_DNA"/>
</dbReference>
<protein>
    <submittedName>
        <fullName evidence="1">Uncharacterized protein</fullName>
    </submittedName>
</protein>
<dbReference type="Gramene" id="mRNA:HanXRQr2_Chr14g0621091">
    <property type="protein sequence ID" value="mRNA:HanXRQr2_Chr14g0621091"/>
    <property type="gene ID" value="HanXRQr2_Chr14g0621091"/>
</dbReference>
<evidence type="ECO:0000313" key="2">
    <source>
        <dbReference type="Proteomes" id="UP000215914"/>
    </source>
</evidence>
<keyword evidence="2" id="KW-1185">Reference proteome</keyword>
<reference evidence="1" key="1">
    <citation type="journal article" date="2017" name="Nature">
        <title>The sunflower genome provides insights into oil metabolism, flowering and Asterid evolution.</title>
        <authorList>
            <person name="Badouin H."/>
            <person name="Gouzy J."/>
            <person name="Grassa C.J."/>
            <person name="Murat F."/>
            <person name="Staton S.E."/>
            <person name="Cottret L."/>
            <person name="Lelandais-Briere C."/>
            <person name="Owens G.L."/>
            <person name="Carrere S."/>
            <person name="Mayjonade B."/>
            <person name="Legrand L."/>
            <person name="Gill N."/>
            <person name="Kane N.C."/>
            <person name="Bowers J.E."/>
            <person name="Hubner S."/>
            <person name="Bellec A."/>
            <person name="Berard A."/>
            <person name="Berges H."/>
            <person name="Blanchet N."/>
            <person name="Boniface M.C."/>
            <person name="Brunel D."/>
            <person name="Catrice O."/>
            <person name="Chaidir N."/>
            <person name="Claudel C."/>
            <person name="Donnadieu C."/>
            <person name="Faraut T."/>
            <person name="Fievet G."/>
            <person name="Helmstetter N."/>
            <person name="King M."/>
            <person name="Knapp S.J."/>
            <person name="Lai Z."/>
            <person name="Le Paslier M.C."/>
            <person name="Lippi Y."/>
            <person name="Lorenzon L."/>
            <person name="Mandel J.R."/>
            <person name="Marage G."/>
            <person name="Marchand G."/>
            <person name="Marquand E."/>
            <person name="Bret-Mestries E."/>
            <person name="Morien E."/>
            <person name="Nambeesan S."/>
            <person name="Nguyen T."/>
            <person name="Pegot-Espagnet P."/>
            <person name="Pouilly N."/>
            <person name="Raftis F."/>
            <person name="Sallet E."/>
            <person name="Schiex T."/>
            <person name="Thomas J."/>
            <person name="Vandecasteele C."/>
            <person name="Vares D."/>
            <person name="Vear F."/>
            <person name="Vautrin S."/>
            <person name="Crespi M."/>
            <person name="Mangin B."/>
            <person name="Burke J.M."/>
            <person name="Salse J."/>
            <person name="Munos S."/>
            <person name="Vincourt P."/>
            <person name="Rieseberg L.H."/>
            <person name="Langlade N.B."/>
        </authorList>
    </citation>
    <scope>NUCLEOTIDE SEQUENCE</scope>
    <source>
        <tissue evidence="1">Leaves</tissue>
    </source>
</reference>